<proteinExistence type="inferred from homology"/>
<comment type="caution">
    <text evidence="3">The sequence shown here is derived from an EMBL/GenBank/DDBJ whole genome shotgun (WGS) entry which is preliminary data.</text>
</comment>
<comment type="similarity">
    <text evidence="1">Belongs to the bacterial ring-hydroxylating dioxygenase beta subunit family.</text>
</comment>
<dbReference type="EC" id="1.14.12.-" evidence="3"/>
<dbReference type="CDD" id="cd00667">
    <property type="entry name" value="ring_hydroxylating_dioxygenases_beta"/>
    <property type="match status" value="1"/>
</dbReference>
<evidence type="ECO:0000256" key="1">
    <source>
        <dbReference type="ARBA" id="ARBA00009570"/>
    </source>
</evidence>
<evidence type="ECO:0000313" key="3">
    <source>
        <dbReference type="EMBL" id="MDQ0379482.1"/>
    </source>
</evidence>
<name>A0ABU0EW16_9PSEU</name>
<gene>
    <name evidence="3" type="ORF">FB470_003476</name>
</gene>
<dbReference type="InterPro" id="IPR000391">
    <property type="entry name" value="Rng_hydr_dOase-bsu"/>
</dbReference>
<dbReference type="EMBL" id="JAUSUT010000001">
    <property type="protein sequence ID" value="MDQ0379482.1"/>
    <property type="molecule type" value="Genomic_DNA"/>
</dbReference>
<evidence type="ECO:0000313" key="4">
    <source>
        <dbReference type="Proteomes" id="UP001229651"/>
    </source>
</evidence>
<dbReference type="PANTHER" id="PTHR41534">
    <property type="entry name" value="BLR3401 PROTEIN"/>
    <property type="match status" value="1"/>
</dbReference>
<sequence>MSPHIPPQFADTSSWSYHIDNDYYRELRRQSDLLREDWPESDTDELVRASAFLTGEARLVDEGRFNDWLDLFTDDCLYWVPVTPGGGDPTVEVSHAFDDRRRLTDRVYWLRTGLAFCQIPASRTRRVIGNVETTVDPSTGDRLVRSNFVVHEFRAGVTKTYPGWYGHVLVPSGDGWRIKLKQVNLLDSDQLHENLTLVF</sequence>
<dbReference type="GO" id="GO:0018623">
    <property type="term" value="F:benzoate 1,2-dioxygenase activity"/>
    <property type="evidence" value="ECO:0007669"/>
    <property type="project" value="UniProtKB-EC"/>
</dbReference>
<dbReference type="Gene3D" id="3.10.450.50">
    <property type="match status" value="1"/>
</dbReference>
<dbReference type="RefSeq" id="WP_306992840.1">
    <property type="nucleotide sequence ID" value="NZ_JAUSUT010000001.1"/>
</dbReference>
<keyword evidence="4" id="KW-1185">Reference proteome</keyword>
<accession>A0ABU0EW16</accession>
<dbReference type="EC" id="1.14.12.10" evidence="3"/>
<keyword evidence="2 3" id="KW-0560">Oxidoreductase</keyword>
<dbReference type="SUPFAM" id="SSF54427">
    <property type="entry name" value="NTF2-like"/>
    <property type="match status" value="1"/>
</dbReference>
<evidence type="ECO:0000256" key="2">
    <source>
        <dbReference type="ARBA" id="ARBA00023002"/>
    </source>
</evidence>
<dbReference type="Pfam" id="PF00866">
    <property type="entry name" value="Ring_hydroxyl_B"/>
    <property type="match status" value="1"/>
</dbReference>
<dbReference type="Proteomes" id="UP001229651">
    <property type="component" value="Unassembled WGS sequence"/>
</dbReference>
<reference evidence="3 4" key="1">
    <citation type="submission" date="2023-07" db="EMBL/GenBank/DDBJ databases">
        <title>Sequencing the genomes of 1000 actinobacteria strains.</title>
        <authorList>
            <person name="Klenk H.-P."/>
        </authorList>
    </citation>
    <scope>NUCLEOTIDE SEQUENCE [LARGE SCALE GENOMIC DNA]</scope>
    <source>
        <strain evidence="3 4">DSM 45805</strain>
    </source>
</reference>
<protein>
    <submittedName>
        <fullName evidence="3">Benzoate/toluate 1,2-dioxygenase beta subunit</fullName>
        <ecNumber evidence="3">1.14.12.-</ecNumber>
        <ecNumber evidence="3">1.14.12.10</ecNumber>
    </submittedName>
</protein>
<dbReference type="InterPro" id="IPR032710">
    <property type="entry name" value="NTF2-like_dom_sf"/>
</dbReference>
<dbReference type="PANTHER" id="PTHR41534:SF2">
    <property type="entry name" value="3-PHENYLPROPIONATE_CINNAMIC ACID DIOXYGENASE SUBUNIT BETA"/>
    <property type="match status" value="1"/>
</dbReference>
<organism evidence="3 4">
    <name type="scientific">Amycolatopsis thermophila</name>
    <dbReference type="NCBI Taxonomy" id="206084"/>
    <lineage>
        <taxon>Bacteria</taxon>
        <taxon>Bacillati</taxon>
        <taxon>Actinomycetota</taxon>
        <taxon>Actinomycetes</taxon>
        <taxon>Pseudonocardiales</taxon>
        <taxon>Pseudonocardiaceae</taxon>
        <taxon>Amycolatopsis</taxon>
    </lineage>
</organism>